<comment type="similarity">
    <text evidence="3">Belongs to the helicase family. RecQ subfamily.</text>
</comment>
<dbReference type="PROSITE" id="PS50967">
    <property type="entry name" value="HRDC"/>
    <property type="match status" value="1"/>
</dbReference>
<dbReference type="Proteomes" id="UP000520814">
    <property type="component" value="Unassembled WGS sequence"/>
</dbReference>
<dbReference type="PROSITE" id="PS51194">
    <property type="entry name" value="HELICASE_CTER"/>
    <property type="match status" value="1"/>
</dbReference>
<protein>
    <recommendedName>
        <fullName evidence="13">ATP-dependent DNA helicase RecQ</fullName>
        <ecNumber evidence="12">5.6.2.4</ecNumber>
    </recommendedName>
    <alternativeName>
        <fullName evidence="14">DNA 3'-5' helicase RecQ</fullName>
    </alternativeName>
</protein>
<evidence type="ECO:0000313" key="19">
    <source>
        <dbReference type="EMBL" id="MBB6049072.1"/>
    </source>
</evidence>
<feature type="compositionally biased region" description="Basic and acidic residues" evidence="15">
    <location>
        <begin position="558"/>
        <end position="574"/>
    </location>
</feature>
<dbReference type="GO" id="GO:0003677">
    <property type="term" value="F:DNA binding"/>
    <property type="evidence" value="ECO:0007669"/>
    <property type="project" value="UniProtKB-KW"/>
</dbReference>
<dbReference type="PANTHER" id="PTHR13710">
    <property type="entry name" value="DNA HELICASE RECQ FAMILY MEMBER"/>
    <property type="match status" value="1"/>
</dbReference>
<keyword evidence="5" id="KW-0547">Nucleotide-binding</keyword>
<comment type="cofactor">
    <cofactor evidence="2">
        <name>Zn(2+)</name>
        <dbReference type="ChEBI" id="CHEBI:29105"/>
    </cofactor>
</comment>
<dbReference type="InterPro" id="IPR010997">
    <property type="entry name" value="HRDC-like_sf"/>
</dbReference>
<dbReference type="Pfam" id="PF00570">
    <property type="entry name" value="HRDC"/>
    <property type="match status" value="1"/>
</dbReference>
<dbReference type="AlphaFoldDB" id="A0A7W9SLX4"/>
<comment type="cofactor">
    <cofactor evidence="1">
        <name>Mg(2+)</name>
        <dbReference type="ChEBI" id="CHEBI:18420"/>
    </cofactor>
</comment>
<dbReference type="Pfam" id="PF00271">
    <property type="entry name" value="Helicase_C"/>
    <property type="match status" value="1"/>
</dbReference>
<evidence type="ECO:0000259" key="17">
    <source>
        <dbReference type="PROSITE" id="PS51192"/>
    </source>
</evidence>
<dbReference type="InterPro" id="IPR044876">
    <property type="entry name" value="HRDC_dom_sf"/>
</dbReference>
<dbReference type="InterPro" id="IPR018982">
    <property type="entry name" value="RQC_domain"/>
</dbReference>
<evidence type="ECO:0000256" key="4">
    <source>
        <dbReference type="ARBA" id="ARBA00022723"/>
    </source>
</evidence>
<proteinExistence type="inferred from homology"/>
<keyword evidence="10" id="KW-0413">Isomerase</keyword>
<sequence length="774" mass="84771">MDDLQTALKEFFGHEDFREGQREIVEAAVAGVDTLAVLPTGGGKSVTYQLPGLLLPGATLILSPLIALMKDQVESLPEALQGRVALINSSLDSSELGKRLAQLKSGQLKLIYAAPERLRQPPFLHALREAGVSLVVIDEAHCISQWGHDFRPDYRAVGRAVQELNPRSVLAVTATAPPDVQRDIEQQLGRKLKVILKPTWRENLFLEARRVKSNDEKLFATVEICQQFEGVGLVYASSRDRCEDISRMLKRQGVAAGFYHAGLEPVERAAAQDRFMSGEVRVMAATVAFGMGVDKSDIRFLLHFNPSRTLENYYQEAGRAGRDGKPSRCVMLYTSSDMAAATRRLNEDALTAERVQSVYRAVRSVLGRRRCAPVRFEALVSEVGGDDGLVRSALPVLEELGLLARHADLPRAMHLYSELLSDEADPLADLLLSAGSDPVAQAEAAGLHLADLEHEVLRLQEAGYLTYRAAPRDLCLELLPPPEDTKARLDERLKERAEAAAYRAAAMKAYGDEPKCRHAQIARYFGDRWPRRTCGMCDVCALPPASPTPSRSESAFRGTREGKLPSLRPDEVGNRAKGGAGGGMSGGMPIDALRLLHDLASGYYPFQLGKAGLMKALRGTPDAPVKPNRTGAFGALEGWKKADVERLIEALIEQSYLRRDEEDEYRRLYLTESGLEALQSGELDIEWRAPSVVQAQASSESADPGLLAALKAWRKELASEQAVPPYVIFADKVLEGIAARKPANEFELLEIAGIGPGKAAKFGETVLELVRRQG</sequence>
<dbReference type="Gene3D" id="3.40.50.300">
    <property type="entry name" value="P-loop containing nucleotide triphosphate hydrolases"/>
    <property type="match status" value="2"/>
</dbReference>
<feature type="domain" description="Helicase C-terminal" evidence="18">
    <location>
        <begin position="223"/>
        <end position="366"/>
    </location>
</feature>
<evidence type="ECO:0000259" key="18">
    <source>
        <dbReference type="PROSITE" id="PS51194"/>
    </source>
</evidence>
<evidence type="ECO:0000256" key="13">
    <source>
        <dbReference type="ARBA" id="ARBA00044535"/>
    </source>
</evidence>
<gene>
    <name evidence="19" type="ORF">HNQ39_000834</name>
</gene>
<dbReference type="InterPro" id="IPR004589">
    <property type="entry name" value="DNA_helicase_ATP-dep_RecQ"/>
</dbReference>
<dbReference type="GO" id="GO:0046872">
    <property type="term" value="F:metal ion binding"/>
    <property type="evidence" value="ECO:0007669"/>
    <property type="project" value="UniProtKB-KW"/>
</dbReference>
<dbReference type="Gene3D" id="1.10.10.10">
    <property type="entry name" value="Winged helix-like DNA-binding domain superfamily/Winged helix DNA-binding domain"/>
    <property type="match status" value="1"/>
</dbReference>
<evidence type="ECO:0000256" key="12">
    <source>
        <dbReference type="ARBA" id="ARBA00034808"/>
    </source>
</evidence>
<keyword evidence="6 19" id="KW-0378">Hydrolase</keyword>
<dbReference type="InterPro" id="IPR014001">
    <property type="entry name" value="Helicase_ATP-bd"/>
</dbReference>
<dbReference type="InterPro" id="IPR036390">
    <property type="entry name" value="WH_DNA-bd_sf"/>
</dbReference>
<dbReference type="Pfam" id="PF16124">
    <property type="entry name" value="RecQ_Zn_bind"/>
    <property type="match status" value="1"/>
</dbReference>
<comment type="caution">
    <text evidence="19">The sequence shown here is derived from an EMBL/GenBank/DDBJ whole genome shotgun (WGS) entry which is preliminary data.</text>
</comment>
<feature type="domain" description="HRDC" evidence="16">
    <location>
        <begin position="700"/>
        <end position="774"/>
    </location>
</feature>
<keyword evidence="8" id="KW-0067">ATP-binding</keyword>
<dbReference type="SMART" id="SM00487">
    <property type="entry name" value="DEXDc"/>
    <property type="match status" value="1"/>
</dbReference>
<evidence type="ECO:0000259" key="16">
    <source>
        <dbReference type="PROSITE" id="PS50967"/>
    </source>
</evidence>
<reference evidence="19 20" key="1">
    <citation type="submission" date="2020-08" db="EMBL/GenBank/DDBJ databases">
        <title>Genomic Encyclopedia of Type Strains, Phase IV (KMG-IV): sequencing the most valuable type-strain genomes for metagenomic binning, comparative biology and taxonomic classification.</title>
        <authorList>
            <person name="Goeker M."/>
        </authorList>
    </citation>
    <scope>NUCLEOTIDE SEQUENCE [LARGE SCALE GENOMIC DNA]</scope>
    <source>
        <strain evidence="19 20">DSM 23562</strain>
    </source>
</reference>
<dbReference type="GO" id="GO:0006260">
    <property type="term" value="P:DNA replication"/>
    <property type="evidence" value="ECO:0007669"/>
    <property type="project" value="InterPro"/>
</dbReference>
<dbReference type="GO" id="GO:0009378">
    <property type="term" value="F:four-way junction helicase activity"/>
    <property type="evidence" value="ECO:0007669"/>
    <property type="project" value="TreeGrafter"/>
</dbReference>
<dbReference type="SMART" id="SM00341">
    <property type="entry name" value="HRDC"/>
    <property type="match status" value="1"/>
</dbReference>
<dbReference type="Pfam" id="PF00270">
    <property type="entry name" value="DEAD"/>
    <property type="match status" value="1"/>
</dbReference>
<dbReference type="InterPro" id="IPR032284">
    <property type="entry name" value="RecQ_Zn-bd"/>
</dbReference>
<dbReference type="InterPro" id="IPR001650">
    <property type="entry name" value="Helicase_C-like"/>
</dbReference>
<evidence type="ECO:0000256" key="9">
    <source>
        <dbReference type="ARBA" id="ARBA00023125"/>
    </source>
</evidence>
<evidence type="ECO:0000256" key="8">
    <source>
        <dbReference type="ARBA" id="ARBA00022840"/>
    </source>
</evidence>
<dbReference type="PROSITE" id="PS00690">
    <property type="entry name" value="DEAH_ATP_HELICASE"/>
    <property type="match status" value="1"/>
</dbReference>
<organism evidence="19 20">
    <name type="scientific">Armatimonas rosea</name>
    <dbReference type="NCBI Taxonomy" id="685828"/>
    <lineage>
        <taxon>Bacteria</taxon>
        <taxon>Bacillati</taxon>
        <taxon>Armatimonadota</taxon>
        <taxon>Armatimonadia</taxon>
        <taxon>Armatimonadales</taxon>
        <taxon>Armatimonadaceae</taxon>
        <taxon>Armatimonas</taxon>
    </lineage>
</organism>
<dbReference type="GO" id="GO:0005737">
    <property type="term" value="C:cytoplasm"/>
    <property type="evidence" value="ECO:0007669"/>
    <property type="project" value="TreeGrafter"/>
</dbReference>
<dbReference type="GO" id="GO:0043138">
    <property type="term" value="F:3'-5' DNA helicase activity"/>
    <property type="evidence" value="ECO:0007669"/>
    <property type="project" value="UniProtKB-EC"/>
</dbReference>
<dbReference type="Gene3D" id="1.10.150.80">
    <property type="entry name" value="HRDC domain"/>
    <property type="match status" value="1"/>
</dbReference>
<dbReference type="InterPro" id="IPR027417">
    <property type="entry name" value="P-loop_NTPase"/>
</dbReference>
<dbReference type="RefSeq" id="WP_184192691.1">
    <property type="nucleotide sequence ID" value="NZ_JACHGW010000001.1"/>
</dbReference>
<keyword evidence="9" id="KW-0238">DNA-binding</keyword>
<accession>A0A7W9SLX4</accession>
<dbReference type="CDD" id="cd17920">
    <property type="entry name" value="DEXHc_RecQ"/>
    <property type="match status" value="1"/>
</dbReference>
<dbReference type="InterPro" id="IPR036388">
    <property type="entry name" value="WH-like_DNA-bd_sf"/>
</dbReference>
<keyword evidence="4" id="KW-0479">Metal-binding</keyword>
<evidence type="ECO:0000256" key="1">
    <source>
        <dbReference type="ARBA" id="ARBA00001946"/>
    </source>
</evidence>
<dbReference type="InterPro" id="IPR011545">
    <property type="entry name" value="DEAD/DEAH_box_helicase_dom"/>
</dbReference>
<keyword evidence="7 19" id="KW-0347">Helicase</keyword>
<feature type="region of interest" description="Disordered" evidence="15">
    <location>
        <begin position="545"/>
        <end position="580"/>
    </location>
</feature>
<keyword evidence="20" id="KW-1185">Reference proteome</keyword>
<evidence type="ECO:0000256" key="7">
    <source>
        <dbReference type="ARBA" id="ARBA00022806"/>
    </source>
</evidence>
<dbReference type="InterPro" id="IPR002121">
    <property type="entry name" value="HRDC_dom"/>
</dbReference>
<dbReference type="EC" id="5.6.2.4" evidence="12"/>
<feature type="domain" description="Helicase ATP-binding" evidence="17">
    <location>
        <begin position="25"/>
        <end position="194"/>
    </location>
</feature>
<dbReference type="SUPFAM" id="SSF46785">
    <property type="entry name" value="Winged helix' DNA-binding domain"/>
    <property type="match status" value="1"/>
</dbReference>
<dbReference type="NCBIfam" id="TIGR00614">
    <property type="entry name" value="recQ_fam"/>
    <property type="match status" value="1"/>
</dbReference>
<dbReference type="GO" id="GO:0043590">
    <property type="term" value="C:bacterial nucleoid"/>
    <property type="evidence" value="ECO:0007669"/>
    <property type="project" value="TreeGrafter"/>
</dbReference>
<dbReference type="CDD" id="cd18794">
    <property type="entry name" value="SF2_C_RecQ"/>
    <property type="match status" value="1"/>
</dbReference>
<evidence type="ECO:0000256" key="15">
    <source>
        <dbReference type="SAM" id="MobiDB-lite"/>
    </source>
</evidence>
<evidence type="ECO:0000256" key="5">
    <source>
        <dbReference type="ARBA" id="ARBA00022741"/>
    </source>
</evidence>
<evidence type="ECO:0000256" key="3">
    <source>
        <dbReference type="ARBA" id="ARBA00005446"/>
    </source>
</evidence>
<dbReference type="EMBL" id="JACHGW010000001">
    <property type="protein sequence ID" value="MBB6049072.1"/>
    <property type="molecule type" value="Genomic_DNA"/>
</dbReference>
<dbReference type="GO" id="GO:0016787">
    <property type="term" value="F:hydrolase activity"/>
    <property type="evidence" value="ECO:0007669"/>
    <property type="project" value="UniProtKB-KW"/>
</dbReference>
<name>A0A7W9SLX4_ARMRO</name>
<dbReference type="GO" id="GO:0005524">
    <property type="term" value="F:ATP binding"/>
    <property type="evidence" value="ECO:0007669"/>
    <property type="project" value="UniProtKB-KW"/>
</dbReference>
<dbReference type="Pfam" id="PF09382">
    <property type="entry name" value="RQC"/>
    <property type="match status" value="1"/>
</dbReference>
<dbReference type="SUPFAM" id="SSF47819">
    <property type="entry name" value="HRDC-like"/>
    <property type="match status" value="1"/>
</dbReference>
<evidence type="ECO:0000313" key="20">
    <source>
        <dbReference type="Proteomes" id="UP000520814"/>
    </source>
</evidence>
<evidence type="ECO:0000256" key="6">
    <source>
        <dbReference type="ARBA" id="ARBA00022801"/>
    </source>
</evidence>
<evidence type="ECO:0000256" key="11">
    <source>
        <dbReference type="ARBA" id="ARBA00034617"/>
    </source>
</evidence>
<dbReference type="GO" id="GO:0030894">
    <property type="term" value="C:replisome"/>
    <property type="evidence" value="ECO:0007669"/>
    <property type="project" value="TreeGrafter"/>
</dbReference>
<dbReference type="PROSITE" id="PS51192">
    <property type="entry name" value="HELICASE_ATP_BIND_1"/>
    <property type="match status" value="1"/>
</dbReference>
<dbReference type="SUPFAM" id="SSF52540">
    <property type="entry name" value="P-loop containing nucleoside triphosphate hydrolases"/>
    <property type="match status" value="1"/>
</dbReference>
<comment type="catalytic activity">
    <reaction evidence="11">
        <text>Couples ATP hydrolysis with the unwinding of duplex DNA by translocating in the 3'-5' direction.</text>
        <dbReference type="EC" id="5.6.2.4"/>
    </reaction>
</comment>
<dbReference type="SMART" id="SM00490">
    <property type="entry name" value="HELICc"/>
    <property type="match status" value="1"/>
</dbReference>
<dbReference type="InterPro" id="IPR002464">
    <property type="entry name" value="DNA/RNA_helicase_DEAH_CS"/>
</dbReference>
<dbReference type="PANTHER" id="PTHR13710:SF105">
    <property type="entry name" value="ATP-DEPENDENT DNA HELICASE Q1"/>
    <property type="match status" value="1"/>
</dbReference>
<evidence type="ECO:0000256" key="14">
    <source>
        <dbReference type="ARBA" id="ARBA00044550"/>
    </source>
</evidence>
<evidence type="ECO:0000256" key="2">
    <source>
        <dbReference type="ARBA" id="ARBA00001947"/>
    </source>
</evidence>
<dbReference type="GO" id="GO:0006281">
    <property type="term" value="P:DNA repair"/>
    <property type="evidence" value="ECO:0007669"/>
    <property type="project" value="InterPro"/>
</dbReference>
<dbReference type="GO" id="GO:0006310">
    <property type="term" value="P:DNA recombination"/>
    <property type="evidence" value="ECO:0007669"/>
    <property type="project" value="InterPro"/>
</dbReference>
<evidence type="ECO:0000256" key="10">
    <source>
        <dbReference type="ARBA" id="ARBA00023235"/>
    </source>
</evidence>